<evidence type="ECO:0000259" key="2">
    <source>
        <dbReference type="Pfam" id="PF20582"/>
    </source>
</evidence>
<dbReference type="PANTHER" id="PTHR30471">
    <property type="entry name" value="DNA REPAIR PROTEIN RADC"/>
    <property type="match status" value="1"/>
</dbReference>
<dbReference type="EMBL" id="BARV01005102">
    <property type="protein sequence ID" value="GAI11125.1"/>
    <property type="molecule type" value="Genomic_DNA"/>
</dbReference>
<dbReference type="Pfam" id="PF20582">
    <property type="entry name" value="UPF0758_N"/>
    <property type="match status" value="1"/>
</dbReference>
<evidence type="ECO:0000256" key="1">
    <source>
        <dbReference type="SAM" id="MobiDB-lite"/>
    </source>
</evidence>
<dbReference type="InterPro" id="IPR046778">
    <property type="entry name" value="UPF0758_N"/>
</dbReference>
<accession>X1M8V4</accession>
<feature type="region of interest" description="Disordered" evidence="1">
    <location>
        <begin position="1"/>
        <end position="21"/>
    </location>
</feature>
<proteinExistence type="predicted"/>
<reference evidence="3" key="1">
    <citation type="journal article" date="2014" name="Front. Microbiol.">
        <title>High frequency of phylogenetically diverse reductive dehalogenase-homologous genes in deep subseafloor sedimentary metagenomes.</title>
        <authorList>
            <person name="Kawai M."/>
            <person name="Futagami T."/>
            <person name="Toyoda A."/>
            <person name="Takaki Y."/>
            <person name="Nishi S."/>
            <person name="Hori S."/>
            <person name="Arai W."/>
            <person name="Tsubouchi T."/>
            <person name="Morono Y."/>
            <person name="Uchiyama I."/>
            <person name="Ito T."/>
            <person name="Fujiyama A."/>
            <person name="Inagaki F."/>
            <person name="Takami H."/>
        </authorList>
    </citation>
    <scope>NUCLEOTIDE SEQUENCE</scope>
    <source>
        <strain evidence="3">Expedition CK06-06</strain>
    </source>
</reference>
<evidence type="ECO:0000313" key="3">
    <source>
        <dbReference type="EMBL" id="GAI11125.1"/>
    </source>
</evidence>
<protein>
    <recommendedName>
        <fullName evidence="2">UPF0758 domain-containing protein</fullName>
    </recommendedName>
</protein>
<sequence>MGKDRSFSKVQKWQHPGGKLREVGPEALSDTELLAILISSGIPGKPAEKIAEEIIEKFGSFKGMANQPLNKFLQIKGLAIDKIIAS</sequence>
<organism evidence="3">
    <name type="scientific">marine sediment metagenome</name>
    <dbReference type="NCBI Taxonomy" id="412755"/>
    <lineage>
        <taxon>unclassified sequences</taxon>
        <taxon>metagenomes</taxon>
        <taxon>ecological metagenomes</taxon>
    </lineage>
</organism>
<dbReference type="AlphaFoldDB" id="X1M8V4"/>
<dbReference type="PANTHER" id="PTHR30471:SF6">
    <property type="entry name" value="UPF0758 PROTEIN VC_0510"/>
    <property type="match status" value="1"/>
</dbReference>
<dbReference type="InterPro" id="IPR001405">
    <property type="entry name" value="UPF0758"/>
</dbReference>
<comment type="caution">
    <text evidence="3">The sequence shown here is derived from an EMBL/GenBank/DDBJ whole genome shotgun (WGS) entry which is preliminary data.</text>
</comment>
<feature type="domain" description="UPF0758" evidence="2">
    <location>
        <begin position="11"/>
        <end position="83"/>
    </location>
</feature>
<name>X1M8V4_9ZZZZ</name>
<gene>
    <name evidence="3" type="ORF">S06H3_10821</name>
</gene>